<sequence>MPINPNNIEFYKKQIIDCELKDQHRLLKQVSIALRNNDFKKLDLIQHSINESLKCVSERKLHKPTIKYPEILPISEKINELKKLIDKNQVLIVAGETGSGKTTQLPKIFLELGYGNKGLIGHTQPRRLAARTVSKRLAEELHTELGELVGYKVRFHDSISRKTKLKLMTDGILLSEIEHDKFLNQYEVLIIDEAHERSLNIDFILGFLKKLVHKRKDLKILITSATIDLDRFSKHFNNAPIIRVSGKTFPVEVRYLTQDQELNFDEYQALSFAIDQLDQEELGDILIFLTGEREIRDFSRYLQKQDLFNTDILPLYSRLSNTEQNKIFNISKQTKRRIILATNVAETSLTVPGIKYVIDFGTARVSRYSYRTKVQRLPIEKISKASANQRKGRCGRTSPGICYRLYSEEDFNHRIEYTEPEILRTNLASVILKLLSIKVDSIQEFPFIDKPDTKYINDGFKLLDDIGAIYSNKKTIGLTKVGKVLGKFPIDPKMSKMIIEANHFGVMKEILIIVSFLSIQDPREFPNDKKQLVKKAHEQFFDKNSDFLSILNLWFFLDKNKKDLSGNQFKKLCQKYYLNYLRVREWQDLVFQLMQLARNLKYKINDLPEEYAYDLIHKSILSGLITNIGFYNTEQRNYRGTRNAQFFVFPTSNLFHKSPKWILSSELVETSKLWARNNAKIQPTWVEEVNPKILKRTYSEPHWSKKRANVMAYEKSTLYGLPIIEKKLVNYDKIDPIISKEIFIRHALIYGEWLAHYDFIEKNKHLISNIQNLENKVRKRDILVEEDDLFHFFDERIPDFVTSKNHFDVWWKKQRLKNPNLLNYEFNKLKKRNTEEITLNDYPDNWIYGGYNLKLEYDFQPGNSECDGVSILIPKILFTQIKDAKFEWFIPAYRKELITSLIKALPKNIRKNFVPAPNYAEAFLNAAPDLKNNLTVELSLKLRKMTGFKVEQEDWNFDLVPDHLKFNFKIIDENNHILENDRNFEALRKKFLKNAPKREDKKENKIEKKFTYWGFGSVKEVLTQKKMGYEIKVYPGIKDNFDSVIFQNFESCEQRDFERARAITRLCFLNIKSPINYLHEKLSNSTKLAMYYNKFGNVSNLLNDCIFNALGVILKNNNVPNNKVEFDNLLNDCKENINETTRDVITLVENILMLNHQINKSIKGKLDLNLALSYTDINQQLSEIIFKGFVKDTSYEKLCDYPRYLNAIQRRLEKLPSDPFKDRSFSLMLQNLDSMYKSALSKYNFTYEVPPEIKDIKWDLQELRVSLFAQILGTKYPISEKRIKKKLQDLL</sequence>
<dbReference type="InterPro" id="IPR011709">
    <property type="entry name" value="DEAD-box_helicase_OB_fold"/>
</dbReference>
<keyword evidence="4" id="KW-0067">ATP-binding</keyword>
<dbReference type="SMART" id="SM00382">
    <property type="entry name" value="AAA"/>
    <property type="match status" value="1"/>
</dbReference>
<gene>
    <name evidence="7" type="primary">hrpA</name>
    <name evidence="7" type="ORF">CF386_06880</name>
</gene>
<evidence type="ECO:0000259" key="5">
    <source>
        <dbReference type="PROSITE" id="PS51192"/>
    </source>
</evidence>
<feature type="domain" description="Helicase ATP-binding" evidence="5">
    <location>
        <begin position="82"/>
        <end position="245"/>
    </location>
</feature>
<dbReference type="GO" id="GO:0003724">
    <property type="term" value="F:RNA helicase activity"/>
    <property type="evidence" value="ECO:0007669"/>
    <property type="project" value="InterPro"/>
</dbReference>
<proteinExistence type="predicted"/>
<dbReference type="CDD" id="cd18791">
    <property type="entry name" value="SF2_C_RHA"/>
    <property type="match status" value="1"/>
</dbReference>
<dbReference type="Pfam" id="PF00271">
    <property type="entry name" value="Helicase_C"/>
    <property type="match status" value="1"/>
</dbReference>
<dbReference type="EMBL" id="CP022355">
    <property type="protein sequence ID" value="ASK78738.1"/>
    <property type="molecule type" value="Genomic_DNA"/>
</dbReference>
<dbReference type="NCBIfam" id="TIGR01967">
    <property type="entry name" value="DEAH_box_HrpA"/>
    <property type="match status" value="1"/>
</dbReference>
<dbReference type="SUPFAM" id="SSF52540">
    <property type="entry name" value="P-loop containing nucleoside triphosphate hydrolases"/>
    <property type="match status" value="1"/>
</dbReference>
<dbReference type="FunFam" id="1.20.120.1080:FF:000005">
    <property type="entry name" value="ATP-dependent helicase HrpA"/>
    <property type="match status" value="1"/>
</dbReference>
<dbReference type="InterPro" id="IPR024590">
    <property type="entry name" value="HrpA_C"/>
</dbReference>
<dbReference type="Pfam" id="PF00270">
    <property type="entry name" value="DEAD"/>
    <property type="match status" value="1"/>
</dbReference>
<keyword evidence="2" id="KW-0378">Hydrolase</keyword>
<dbReference type="GO" id="GO:0003723">
    <property type="term" value="F:RNA binding"/>
    <property type="evidence" value="ECO:0007669"/>
    <property type="project" value="TreeGrafter"/>
</dbReference>
<dbReference type="RefSeq" id="WP_089073646.1">
    <property type="nucleotide sequence ID" value="NZ_CBCSAM010000001.1"/>
</dbReference>
<organism evidence="7 8">
    <name type="scientific">Paraphotobacterium marinum</name>
    <dbReference type="NCBI Taxonomy" id="1755811"/>
    <lineage>
        <taxon>Bacteria</taxon>
        <taxon>Pseudomonadati</taxon>
        <taxon>Pseudomonadota</taxon>
        <taxon>Gammaproteobacteria</taxon>
        <taxon>Vibrionales</taxon>
        <taxon>Vibrionaceae</taxon>
        <taxon>Paraphotobacterium</taxon>
    </lineage>
</organism>
<evidence type="ECO:0000256" key="1">
    <source>
        <dbReference type="ARBA" id="ARBA00022741"/>
    </source>
</evidence>
<dbReference type="GO" id="GO:0016787">
    <property type="term" value="F:hydrolase activity"/>
    <property type="evidence" value="ECO:0007669"/>
    <property type="project" value="UniProtKB-KW"/>
</dbReference>
<dbReference type="GO" id="GO:0005524">
    <property type="term" value="F:ATP binding"/>
    <property type="evidence" value="ECO:0007669"/>
    <property type="project" value="UniProtKB-KW"/>
</dbReference>
<dbReference type="PROSITE" id="PS51194">
    <property type="entry name" value="HELICASE_CTER"/>
    <property type="match status" value="1"/>
</dbReference>
<dbReference type="NCBIfam" id="NF008348">
    <property type="entry name" value="PRK11131.1"/>
    <property type="match status" value="1"/>
</dbReference>
<dbReference type="FunFam" id="3.40.50.300:FF:001922">
    <property type="entry name" value="DEAH (Asp-Glu-Ala-His) box polypeptide 29"/>
    <property type="match status" value="1"/>
</dbReference>
<dbReference type="Pfam" id="PF11898">
    <property type="entry name" value="DUF3418"/>
    <property type="match status" value="1"/>
</dbReference>
<dbReference type="Gene3D" id="3.40.50.300">
    <property type="entry name" value="P-loop containing nucleotide triphosphate hydrolases"/>
    <property type="match status" value="2"/>
</dbReference>
<accession>A0A220VE90</accession>
<dbReference type="InterPro" id="IPR010222">
    <property type="entry name" value="RNA_helicase_HrpA"/>
</dbReference>
<evidence type="ECO:0000256" key="4">
    <source>
        <dbReference type="ARBA" id="ARBA00022840"/>
    </source>
</evidence>
<dbReference type="SMART" id="SM00847">
    <property type="entry name" value="HA2"/>
    <property type="match status" value="1"/>
</dbReference>
<evidence type="ECO:0000256" key="2">
    <source>
        <dbReference type="ARBA" id="ARBA00022801"/>
    </source>
</evidence>
<feature type="domain" description="Helicase C-terminal" evidence="6">
    <location>
        <begin position="273"/>
        <end position="438"/>
    </location>
</feature>
<dbReference type="SMART" id="SM00487">
    <property type="entry name" value="DEXDc"/>
    <property type="match status" value="1"/>
</dbReference>
<dbReference type="InterPro" id="IPR003593">
    <property type="entry name" value="AAA+_ATPase"/>
</dbReference>
<dbReference type="InterPro" id="IPR011545">
    <property type="entry name" value="DEAD/DEAH_box_helicase_dom"/>
</dbReference>
<evidence type="ECO:0000259" key="6">
    <source>
        <dbReference type="PROSITE" id="PS51194"/>
    </source>
</evidence>
<evidence type="ECO:0000313" key="8">
    <source>
        <dbReference type="Proteomes" id="UP000242175"/>
    </source>
</evidence>
<name>A0A220VE90_9GAMM</name>
<dbReference type="Pfam" id="PF21010">
    <property type="entry name" value="HA2_C"/>
    <property type="match status" value="1"/>
</dbReference>
<dbReference type="InterPro" id="IPR001650">
    <property type="entry name" value="Helicase_C-like"/>
</dbReference>
<dbReference type="OrthoDB" id="9805617at2"/>
<dbReference type="PROSITE" id="PS51192">
    <property type="entry name" value="HELICASE_ATP_BIND_1"/>
    <property type="match status" value="1"/>
</dbReference>
<dbReference type="Proteomes" id="UP000242175">
    <property type="component" value="Chromosome large"/>
</dbReference>
<evidence type="ECO:0000256" key="3">
    <source>
        <dbReference type="ARBA" id="ARBA00022806"/>
    </source>
</evidence>
<dbReference type="PANTHER" id="PTHR18934">
    <property type="entry name" value="ATP-DEPENDENT RNA HELICASE"/>
    <property type="match status" value="1"/>
</dbReference>
<keyword evidence="1" id="KW-0547">Nucleotide-binding</keyword>
<protein>
    <submittedName>
        <fullName evidence="7">ATP-dependent RNA helicase HrpA</fullName>
    </submittedName>
</protein>
<dbReference type="KEGG" id="pmai:CF386_06880"/>
<dbReference type="InterPro" id="IPR027417">
    <property type="entry name" value="P-loop_NTPase"/>
</dbReference>
<evidence type="ECO:0000313" key="7">
    <source>
        <dbReference type="EMBL" id="ASK78738.1"/>
    </source>
</evidence>
<dbReference type="InterPro" id="IPR007502">
    <property type="entry name" value="Helicase-assoc_dom"/>
</dbReference>
<dbReference type="SMART" id="SM00490">
    <property type="entry name" value="HELICc"/>
    <property type="match status" value="1"/>
</dbReference>
<keyword evidence="8" id="KW-1185">Reference proteome</keyword>
<dbReference type="InterPro" id="IPR014001">
    <property type="entry name" value="Helicase_ATP-bd"/>
</dbReference>
<dbReference type="Pfam" id="PF07717">
    <property type="entry name" value="OB_NTP_bind"/>
    <property type="match status" value="1"/>
</dbReference>
<keyword evidence="3 7" id="KW-0347">Helicase</keyword>
<dbReference type="PANTHER" id="PTHR18934:SF99">
    <property type="entry name" value="ATP-DEPENDENT RNA HELICASE DHX37-RELATED"/>
    <property type="match status" value="1"/>
</dbReference>
<dbReference type="Gene3D" id="1.20.120.1080">
    <property type="match status" value="1"/>
</dbReference>
<reference evidence="7 8" key="1">
    <citation type="journal article" date="2016" name="Int. J. Syst. Evol. Microbiol.">
        <title>Paraphotobacterium marinum gen. nov., sp. nov., a member of the family Vibrionaceae, isolated from surface seawater.</title>
        <authorList>
            <person name="Huang Z."/>
            <person name="Dong C."/>
            <person name="Shao Z."/>
        </authorList>
    </citation>
    <scope>NUCLEOTIDE SEQUENCE [LARGE SCALE GENOMIC DNA]</scope>
    <source>
        <strain evidence="7 8">NSCS20N07D</strain>
    </source>
</reference>